<dbReference type="AlphaFoldDB" id="A0A061SJF3"/>
<evidence type="ECO:0000313" key="1">
    <source>
        <dbReference type="EMBL" id="JAC84433.1"/>
    </source>
</evidence>
<protein>
    <submittedName>
        <fullName evidence="1">Uncharacterized protein</fullName>
    </submittedName>
</protein>
<organism evidence="1">
    <name type="scientific">Tetraselmis sp. GSL018</name>
    <dbReference type="NCBI Taxonomy" id="582737"/>
    <lineage>
        <taxon>Eukaryota</taxon>
        <taxon>Viridiplantae</taxon>
        <taxon>Chlorophyta</taxon>
        <taxon>core chlorophytes</taxon>
        <taxon>Chlorodendrophyceae</taxon>
        <taxon>Chlorodendrales</taxon>
        <taxon>Chlorodendraceae</taxon>
        <taxon>Tetraselmis</taxon>
    </lineage>
</organism>
<reference evidence="1" key="1">
    <citation type="submission" date="2014-05" db="EMBL/GenBank/DDBJ databases">
        <title>The transcriptome of the halophilic microalga Tetraselmis sp. GSL018 isolated from the Great Salt Lake, Utah.</title>
        <authorList>
            <person name="Jinkerson R.E."/>
            <person name="D'Adamo S."/>
            <person name="Posewitz M.C."/>
        </authorList>
    </citation>
    <scope>NUCLEOTIDE SEQUENCE</scope>
    <source>
        <strain evidence="1">GSL018</strain>
    </source>
</reference>
<accession>A0A061SJF3</accession>
<proteinExistence type="predicted"/>
<feature type="non-terminal residue" evidence="1">
    <location>
        <position position="1"/>
    </location>
</feature>
<dbReference type="EMBL" id="GBEZ01000455">
    <property type="protein sequence ID" value="JAC84433.1"/>
    <property type="molecule type" value="Transcribed_RNA"/>
</dbReference>
<name>A0A061SJF3_9CHLO</name>
<sequence length="82" mass="8958">RQPLRVCSKEGCSSSKNITKSGAAFTGLFRAPGSSNCFPLLLEAGEVNISYIQENIYSRLVKVCFSPKRLSARCQGRLSTQT</sequence>
<gene>
    <name evidence="1" type="ORF">TSPGSL018_992</name>
</gene>